<name>A0A0E9Q1H6_ANGAN</name>
<organism evidence="1">
    <name type="scientific">Anguilla anguilla</name>
    <name type="common">European freshwater eel</name>
    <name type="synonym">Muraena anguilla</name>
    <dbReference type="NCBI Taxonomy" id="7936"/>
    <lineage>
        <taxon>Eukaryota</taxon>
        <taxon>Metazoa</taxon>
        <taxon>Chordata</taxon>
        <taxon>Craniata</taxon>
        <taxon>Vertebrata</taxon>
        <taxon>Euteleostomi</taxon>
        <taxon>Actinopterygii</taxon>
        <taxon>Neopterygii</taxon>
        <taxon>Teleostei</taxon>
        <taxon>Anguilliformes</taxon>
        <taxon>Anguillidae</taxon>
        <taxon>Anguilla</taxon>
    </lineage>
</organism>
<protein>
    <submittedName>
        <fullName evidence="1">Uncharacterized protein</fullName>
    </submittedName>
</protein>
<proteinExistence type="predicted"/>
<dbReference type="EMBL" id="GBXM01098604">
    <property type="protein sequence ID" value="JAH09973.1"/>
    <property type="molecule type" value="Transcribed_RNA"/>
</dbReference>
<evidence type="ECO:0000313" key="1">
    <source>
        <dbReference type="EMBL" id="JAH09973.1"/>
    </source>
</evidence>
<accession>A0A0E9Q1H6</accession>
<reference evidence="1" key="1">
    <citation type="submission" date="2014-11" db="EMBL/GenBank/DDBJ databases">
        <authorList>
            <person name="Amaro Gonzalez C."/>
        </authorList>
    </citation>
    <scope>NUCLEOTIDE SEQUENCE</scope>
</reference>
<reference evidence="1" key="2">
    <citation type="journal article" date="2015" name="Fish Shellfish Immunol.">
        <title>Early steps in the European eel (Anguilla anguilla)-Vibrio vulnificus interaction in the gills: Role of the RtxA13 toxin.</title>
        <authorList>
            <person name="Callol A."/>
            <person name="Pajuelo D."/>
            <person name="Ebbesson L."/>
            <person name="Teles M."/>
            <person name="MacKenzie S."/>
            <person name="Amaro C."/>
        </authorList>
    </citation>
    <scope>NUCLEOTIDE SEQUENCE</scope>
</reference>
<sequence length="22" mass="2673">MSILYRQADYIFTASLFSFFHD</sequence>
<dbReference type="AlphaFoldDB" id="A0A0E9Q1H6"/>